<dbReference type="PROSITE" id="PS00198">
    <property type="entry name" value="4FE4S_FER_1"/>
    <property type="match status" value="1"/>
</dbReference>
<dbReference type="InterPro" id="IPR009051">
    <property type="entry name" value="Helical_ferredxn"/>
</dbReference>
<feature type="domain" description="4Fe-4S ferredoxin-type" evidence="14">
    <location>
        <begin position="164"/>
        <end position="185"/>
    </location>
</feature>
<accession>I0IEJ6</accession>
<reference evidence="15 16" key="1">
    <citation type="submission" date="2012-02" db="EMBL/GenBank/DDBJ databases">
        <title>Complete genome sequence of Phycisphaera mikurensis NBRC 102666.</title>
        <authorList>
            <person name="Ankai A."/>
            <person name="Hosoyama A."/>
            <person name="Terui Y."/>
            <person name="Sekine M."/>
            <person name="Fukai R."/>
            <person name="Kato Y."/>
            <person name="Nakamura S."/>
            <person name="Yamada-Narita S."/>
            <person name="Kawakoshi A."/>
            <person name="Fukunaga Y."/>
            <person name="Yamazaki S."/>
            <person name="Fujita N."/>
        </authorList>
    </citation>
    <scope>NUCLEOTIDE SEQUENCE [LARGE SCALE GENOMIC DNA]</scope>
    <source>
        <strain evidence="16">NBRC 102666 / KCTC 22515 / FYK2301M01</strain>
    </source>
</reference>
<dbReference type="PROSITE" id="PS51379">
    <property type="entry name" value="4FE4S_FER_2"/>
    <property type="match status" value="1"/>
</dbReference>
<dbReference type="NCBIfam" id="NF006391">
    <property type="entry name" value="PRK08640.1"/>
    <property type="match status" value="1"/>
</dbReference>
<gene>
    <name evidence="15" type="primary">sdhB</name>
    <name evidence="15" type="ordered locus">PSMK_15250</name>
</gene>
<dbReference type="AlphaFoldDB" id="I0IEJ6"/>
<organism evidence="15 16">
    <name type="scientific">Phycisphaera mikurensis (strain NBRC 102666 / KCTC 22515 / FYK2301M01)</name>
    <dbReference type="NCBI Taxonomy" id="1142394"/>
    <lineage>
        <taxon>Bacteria</taxon>
        <taxon>Pseudomonadati</taxon>
        <taxon>Planctomycetota</taxon>
        <taxon>Phycisphaerae</taxon>
        <taxon>Phycisphaerales</taxon>
        <taxon>Phycisphaeraceae</taxon>
        <taxon>Phycisphaera</taxon>
    </lineage>
</organism>
<evidence type="ECO:0000256" key="5">
    <source>
        <dbReference type="ARBA" id="ARBA00022485"/>
    </source>
</evidence>
<dbReference type="GO" id="GO:0006099">
    <property type="term" value="P:tricarboxylic acid cycle"/>
    <property type="evidence" value="ECO:0007669"/>
    <property type="project" value="UniProtKB-KW"/>
</dbReference>
<dbReference type="InterPro" id="IPR017896">
    <property type="entry name" value="4Fe4S_Fe-S-bd"/>
</dbReference>
<comment type="cofactor">
    <cofactor evidence="13">
        <name>[2Fe-2S] cluster</name>
        <dbReference type="ChEBI" id="CHEBI:190135"/>
    </cofactor>
</comment>
<dbReference type="PATRIC" id="fig|1142394.8.peg.1570"/>
<dbReference type="FunFam" id="1.10.1060.10:FF:000005">
    <property type="entry name" value="Succinate dehydrogenase iron-sulfur subunit"/>
    <property type="match status" value="1"/>
</dbReference>
<dbReference type="GO" id="GO:0046872">
    <property type="term" value="F:metal ion binding"/>
    <property type="evidence" value="ECO:0007669"/>
    <property type="project" value="UniProtKB-KW"/>
</dbReference>
<evidence type="ECO:0000256" key="8">
    <source>
        <dbReference type="ARBA" id="ARBA00022723"/>
    </source>
</evidence>
<dbReference type="eggNOG" id="COG0479">
    <property type="taxonomic scope" value="Bacteria"/>
</dbReference>
<evidence type="ECO:0000256" key="7">
    <source>
        <dbReference type="ARBA" id="ARBA00022714"/>
    </source>
</evidence>
<name>I0IEJ6_PHYMF</name>
<keyword evidence="5" id="KW-0004">4Fe-4S</keyword>
<dbReference type="EC" id="1.3.5.1" evidence="4"/>
<dbReference type="PANTHER" id="PTHR11921:SF29">
    <property type="entry name" value="SUCCINATE DEHYDROGENASE [UBIQUINONE] IRON-SULFUR SUBUNIT, MITOCHONDRIAL"/>
    <property type="match status" value="1"/>
</dbReference>
<comment type="cofactor">
    <cofactor evidence="1">
        <name>[3Fe-4S] cluster</name>
        <dbReference type="ChEBI" id="CHEBI:21137"/>
    </cofactor>
</comment>
<dbReference type="STRING" id="1142394.PSMK_15250"/>
<keyword evidence="11" id="KW-0411">Iron-sulfur</keyword>
<evidence type="ECO:0000256" key="6">
    <source>
        <dbReference type="ARBA" id="ARBA00022532"/>
    </source>
</evidence>
<dbReference type="InterPro" id="IPR004489">
    <property type="entry name" value="Succ_DH/fum_Rdtase_Fe-S"/>
</dbReference>
<evidence type="ECO:0000256" key="2">
    <source>
        <dbReference type="ARBA" id="ARBA00001966"/>
    </source>
</evidence>
<dbReference type="InterPro" id="IPR036010">
    <property type="entry name" value="2Fe-2S_ferredoxin-like_sf"/>
</dbReference>
<keyword evidence="7" id="KW-0001">2Fe-2S</keyword>
<dbReference type="InterPro" id="IPR017900">
    <property type="entry name" value="4Fe4S_Fe_S_CS"/>
</dbReference>
<protein>
    <recommendedName>
        <fullName evidence="4">succinate dehydrogenase</fullName>
        <ecNumber evidence="4">1.3.5.1</ecNumber>
    </recommendedName>
</protein>
<dbReference type="InterPro" id="IPR025192">
    <property type="entry name" value="Succ_DH/fum_Rdtase_N"/>
</dbReference>
<dbReference type="GO" id="GO:0051538">
    <property type="term" value="F:3 iron, 4 sulfur cluster binding"/>
    <property type="evidence" value="ECO:0007669"/>
    <property type="project" value="UniProtKB-KW"/>
</dbReference>
<dbReference type="EMBL" id="AP012338">
    <property type="protein sequence ID" value="BAM03684.1"/>
    <property type="molecule type" value="Genomic_DNA"/>
</dbReference>
<evidence type="ECO:0000256" key="11">
    <source>
        <dbReference type="ARBA" id="ARBA00023014"/>
    </source>
</evidence>
<dbReference type="Gene3D" id="1.10.1060.10">
    <property type="entry name" value="Alpha-helical ferredoxin"/>
    <property type="match status" value="1"/>
</dbReference>
<dbReference type="InterPro" id="IPR050573">
    <property type="entry name" value="SDH/FRD_Iron-Sulfur"/>
</dbReference>
<dbReference type="InterPro" id="IPR012675">
    <property type="entry name" value="Beta-grasp_dom_sf"/>
</dbReference>
<dbReference type="NCBIfam" id="TIGR00384">
    <property type="entry name" value="dhsB"/>
    <property type="match status" value="1"/>
</dbReference>
<dbReference type="Pfam" id="PF13085">
    <property type="entry name" value="Fer2_3"/>
    <property type="match status" value="1"/>
</dbReference>
<dbReference type="SUPFAM" id="SSF46548">
    <property type="entry name" value="alpha-helical ferredoxin"/>
    <property type="match status" value="1"/>
</dbReference>
<dbReference type="GO" id="GO:0022904">
    <property type="term" value="P:respiratory electron transport chain"/>
    <property type="evidence" value="ECO:0007669"/>
    <property type="project" value="TreeGrafter"/>
</dbReference>
<evidence type="ECO:0000313" key="16">
    <source>
        <dbReference type="Proteomes" id="UP000007881"/>
    </source>
</evidence>
<dbReference type="Gene3D" id="3.10.20.30">
    <property type="match status" value="1"/>
</dbReference>
<evidence type="ECO:0000256" key="12">
    <source>
        <dbReference type="ARBA" id="ARBA00023291"/>
    </source>
</evidence>
<comment type="cofactor">
    <cofactor evidence="2">
        <name>[4Fe-4S] cluster</name>
        <dbReference type="ChEBI" id="CHEBI:49883"/>
    </cofactor>
</comment>
<evidence type="ECO:0000313" key="15">
    <source>
        <dbReference type="EMBL" id="BAM03684.1"/>
    </source>
</evidence>
<dbReference type="OrthoDB" id="9804391at2"/>
<sequence length="269" mass="29431">MIAPADSKASDAASPAAKTFRVRIKRQDGADQPSYWNTFEVPERPAQNVISVLQYVAAHPTTVEGESVEPVVWESGCLEEVCGSCTMIVNGRVRQSCSALVPDLLEDADERLISLEPMTKFPVVRDLFVDRQRMFDNLIRVKAWVPIDGTHDLGEGPQETPEQQQERYAISRCMTCGCCLEACPQFTADNAFLGAQAIAQAYYFNQHETGKKLKPERLEALAGPGGVGDCGNAQNCVKVCPKEIPLTEAIGKAGRQLTVHAVKKFFAGK</sequence>
<comment type="similarity">
    <text evidence="3">Belongs to the succinate dehydrogenase/fumarate reductase iron-sulfur protein family.</text>
</comment>
<evidence type="ECO:0000256" key="9">
    <source>
        <dbReference type="ARBA" id="ARBA00023002"/>
    </source>
</evidence>
<dbReference type="RefSeq" id="WP_014436902.1">
    <property type="nucleotide sequence ID" value="NC_017080.1"/>
</dbReference>
<evidence type="ECO:0000256" key="3">
    <source>
        <dbReference type="ARBA" id="ARBA00009433"/>
    </source>
</evidence>
<dbReference type="GO" id="GO:0009055">
    <property type="term" value="F:electron transfer activity"/>
    <property type="evidence" value="ECO:0007669"/>
    <property type="project" value="InterPro"/>
</dbReference>
<evidence type="ECO:0000259" key="14">
    <source>
        <dbReference type="PROSITE" id="PS51379"/>
    </source>
</evidence>
<dbReference type="GO" id="GO:0051537">
    <property type="term" value="F:2 iron, 2 sulfur cluster binding"/>
    <property type="evidence" value="ECO:0007669"/>
    <property type="project" value="UniProtKB-KW"/>
</dbReference>
<evidence type="ECO:0000256" key="1">
    <source>
        <dbReference type="ARBA" id="ARBA00001927"/>
    </source>
</evidence>
<keyword evidence="10" id="KW-0408">Iron</keyword>
<keyword evidence="8" id="KW-0479">Metal-binding</keyword>
<dbReference type="GO" id="GO:0008177">
    <property type="term" value="F:succinate dehydrogenase (quinone) activity"/>
    <property type="evidence" value="ECO:0007669"/>
    <property type="project" value="UniProtKB-EC"/>
</dbReference>
<dbReference type="GO" id="GO:0051539">
    <property type="term" value="F:4 iron, 4 sulfur cluster binding"/>
    <property type="evidence" value="ECO:0007669"/>
    <property type="project" value="UniProtKB-KW"/>
</dbReference>
<keyword evidence="6" id="KW-0816">Tricarboxylic acid cycle</keyword>
<evidence type="ECO:0000256" key="10">
    <source>
        <dbReference type="ARBA" id="ARBA00023004"/>
    </source>
</evidence>
<dbReference type="PANTHER" id="PTHR11921">
    <property type="entry name" value="SUCCINATE DEHYDROGENASE IRON-SULFUR PROTEIN"/>
    <property type="match status" value="1"/>
</dbReference>
<evidence type="ECO:0000256" key="4">
    <source>
        <dbReference type="ARBA" id="ARBA00012792"/>
    </source>
</evidence>
<keyword evidence="16" id="KW-1185">Reference proteome</keyword>
<dbReference type="HOGENOM" id="CLU_044838_3_3_0"/>
<dbReference type="FunFam" id="3.10.20.30:FF:000018">
    <property type="entry name" value="Succinate dehydrogenase iron-sulfur subunit"/>
    <property type="match status" value="1"/>
</dbReference>
<dbReference type="Pfam" id="PF13183">
    <property type="entry name" value="Fer4_8"/>
    <property type="match status" value="1"/>
</dbReference>
<keyword evidence="9" id="KW-0560">Oxidoreductase</keyword>
<dbReference type="KEGG" id="phm:PSMK_15250"/>
<dbReference type="SUPFAM" id="SSF54292">
    <property type="entry name" value="2Fe-2S ferredoxin-like"/>
    <property type="match status" value="1"/>
</dbReference>
<keyword evidence="12" id="KW-0003">3Fe-4S</keyword>
<dbReference type="Proteomes" id="UP000007881">
    <property type="component" value="Chromosome"/>
</dbReference>
<proteinExistence type="inferred from homology"/>
<evidence type="ECO:0000256" key="13">
    <source>
        <dbReference type="ARBA" id="ARBA00034078"/>
    </source>
</evidence>